<feature type="domain" description="Glycosyltransferase subfamily 4-like N-terminal" evidence="2">
    <location>
        <begin position="14"/>
        <end position="167"/>
    </location>
</feature>
<evidence type="ECO:0000313" key="3">
    <source>
        <dbReference type="EMBL" id="EAZ82460.1"/>
    </source>
</evidence>
<dbReference type="PANTHER" id="PTHR45947:SF3">
    <property type="entry name" value="SULFOQUINOVOSYL TRANSFERASE SQD2"/>
    <property type="match status" value="1"/>
</dbReference>
<protein>
    <submittedName>
        <fullName evidence="3">Glycosyl transferase, group 1 family</fullName>
    </submittedName>
</protein>
<dbReference type="CDD" id="cd03811">
    <property type="entry name" value="GT4_GT28_WabH-like"/>
    <property type="match status" value="1"/>
</dbReference>
<dbReference type="AlphaFoldDB" id="A3HRJ2"/>
<reference evidence="3 4" key="1">
    <citation type="journal article" date="2011" name="J. Bacteriol.">
        <title>Complete genome sequence of Algoriphagus sp. PR1, bacterial prey of a colony-forming choanoflagellate.</title>
        <authorList>
            <person name="Alegado R.A."/>
            <person name="Ferriera S."/>
            <person name="Nusbaum C."/>
            <person name="Young S.K."/>
            <person name="Zeng Q."/>
            <person name="Imamovic A."/>
            <person name="Fairclough S.R."/>
            <person name="King N."/>
        </authorList>
    </citation>
    <scope>NUCLEOTIDE SEQUENCE [LARGE SCALE GENOMIC DNA]</scope>
    <source>
        <strain evidence="3 4">PR1</strain>
    </source>
</reference>
<evidence type="ECO:0000313" key="4">
    <source>
        <dbReference type="Proteomes" id="UP000003919"/>
    </source>
</evidence>
<feature type="domain" description="Glycosyl transferase family 1" evidence="1">
    <location>
        <begin position="181"/>
        <end position="334"/>
    </location>
</feature>
<keyword evidence="4" id="KW-1185">Reference proteome</keyword>
<dbReference type="InterPro" id="IPR050194">
    <property type="entry name" value="Glycosyltransferase_grp1"/>
</dbReference>
<dbReference type="InterPro" id="IPR028098">
    <property type="entry name" value="Glyco_trans_4-like_N"/>
</dbReference>
<dbReference type="STRING" id="388413.ALPR1_09605"/>
<dbReference type="PANTHER" id="PTHR45947">
    <property type="entry name" value="SULFOQUINOVOSYL TRANSFERASE SQD2"/>
    <property type="match status" value="1"/>
</dbReference>
<dbReference type="EMBL" id="CM001023">
    <property type="protein sequence ID" value="EAZ82460.1"/>
    <property type="molecule type" value="Genomic_DNA"/>
</dbReference>
<evidence type="ECO:0000259" key="1">
    <source>
        <dbReference type="Pfam" id="PF00534"/>
    </source>
</evidence>
<dbReference type="Proteomes" id="UP000003919">
    <property type="component" value="Chromosome"/>
</dbReference>
<dbReference type="EMBL" id="AAXU02000001">
    <property type="protein sequence ID" value="EAZ82460.1"/>
    <property type="molecule type" value="Genomic_DNA"/>
</dbReference>
<dbReference type="SUPFAM" id="SSF53756">
    <property type="entry name" value="UDP-Glycosyltransferase/glycogen phosphorylase"/>
    <property type="match status" value="1"/>
</dbReference>
<name>A3HRJ2_9BACT</name>
<dbReference type="Pfam" id="PF00534">
    <property type="entry name" value="Glycos_transf_1"/>
    <property type="match status" value="1"/>
</dbReference>
<dbReference type="HOGENOM" id="CLU_009583_0_3_10"/>
<organism evidence="3 4">
    <name type="scientific">Algoriphagus machipongonensis</name>
    <dbReference type="NCBI Taxonomy" id="388413"/>
    <lineage>
        <taxon>Bacteria</taxon>
        <taxon>Pseudomonadati</taxon>
        <taxon>Bacteroidota</taxon>
        <taxon>Cytophagia</taxon>
        <taxon>Cytophagales</taxon>
        <taxon>Cyclobacteriaceae</taxon>
        <taxon>Algoriphagus</taxon>
    </lineage>
</organism>
<comment type="caution">
    <text evidence="3">The sequence shown here is derived from an EMBL/GenBank/DDBJ whole genome shotgun (WGS) entry which is preliminary data.</text>
</comment>
<evidence type="ECO:0000259" key="2">
    <source>
        <dbReference type="Pfam" id="PF13439"/>
    </source>
</evidence>
<dbReference type="Gene3D" id="3.40.50.2000">
    <property type="entry name" value="Glycogen Phosphorylase B"/>
    <property type="match status" value="2"/>
</dbReference>
<proteinExistence type="predicted"/>
<dbReference type="OrthoDB" id="1522162at2"/>
<gene>
    <name evidence="3" type="ORF">ALPR1_09605</name>
</gene>
<dbReference type="RefSeq" id="WP_008200135.1">
    <property type="nucleotide sequence ID" value="NZ_CM001023.1"/>
</dbReference>
<dbReference type="GO" id="GO:0016757">
    <property type="term" value="F:glycosyltransferase activity"/>
    <property type="evidence" value="ECO:0007669"/>
    <property type="project" value="InterPro"/>
</dbReference>
<keyword evidence="3" id="KW-0808">Transferase</keyword>
<sequence>MRIIQLITRPQRRGAEIFAVQLAECLKIRGHELWVISLLEGPGGLSFSEGLIKMDFKNRPKLDYEGYKELAATIKKIKPDIIQANASDTLRYAVGAKYLCSSKFKLVYRNANMISSFIRGKSQLYFNKILHSNVDAVISVSENSRLDYQKLFKPNMITSIPIGIDPKEIDKKLLQEMFQIDKDYLLFVGSLVPEKDPLGLLKIYSEVLKTYPKINLVYLGSGPLRKHLESEIAVLGLTKSVQIIPNQKNIFPILSKAKALVMASKIEGLPSVILEAMYCEIPVIAYRVGGIPEVLKNGGTGWSVNVGDQTSFENSILDVMNLNKDALETITQKAKDQVLENYQNIDLFKKFEVFYENLLQ</sequence>
<dbReference type="InterPro" id="IPR001296">
    <property type="entry name" value="Glyco_trans_1"/>
</dbReference>
<accession>A3HRJ2</accession>
<dbReference type="Pfam" id="PF13439">
    <property type="entry name" value="Glyco_transf_4"/>
    <property type="match status" value="1"/>
</dbReference>
<dbReference type="eggNOG" id="COG0438">
    <property type="taxonomic scope" value="Bacteria"/>
</dbReference>